<gene>
    <name evidence="1" type="ORF">ABEB36_006443</name>
</gene>
<organism evidence="1 2">
    <name type="scientific">Hypothenemus hampei</name>
    <name type="common">Coffee berry borer</name>
    <dbReference type="NCBI Taxonomy" id="57062"/>
    <lineage>
        <taxon>Eukaryota</taxon>
        <taxon>Metazoa</taxon>
        <taxon>Ecdysozoa</taxon>
        <taxon>Arthropoda</taxon>
        <taxon>Hexapoda</taxon>
        <taxon>Insecta</taxon>
        <taxon>Pterygota</taxon>
        <taxon>Neoptera</taxon>
        <taxon>Endopterygota</taxon>
        <taxon>Coleoptera</taxon>
        <taxon>Polyphaga</taxon>
        <taxon>Cucujiformia</taxon>
        <taxon>Curculionidae</taxon>
        <taxon>Scolytinae</taxon>
        <taxon>Hypothenemus</taxon>
    </lineage>
</organism>
<dbReference type="AlphaFoldDB" id="A0ABD1EQJ0"/>
<comment type="caution">
    <text evidence="1">The sequence shown here is derived from an EMBL/GenBank/DDBJ whole genome shotgun (WGS) entry which is preliminary data.</text>
</comment>
<dbReference type="InterPro" id="IPR036047">
    <property type="entry name" value="F-box-like_dom_sf"/>
</dbReference>
<evidence type="ECO:0000313" key="2">
    <source>
        <dbReference type="Proteomes" id="UP001566132"/>
    </source>
</evidence>
<accession>A0ABD1EQJ0</accession>
<evidence type="ECO:0008006" key="3">
    <source>
        <dbReference type="Google" id="ProtNLM"/>
    </source>
</evidence>
<dbReference type="EMBL" id="JBDJPC010000005">
    <property type="protein sequence ID" value="KAL1501039.1"/>
    <property type="molecule type" value="Genomic_DNA"/>
</dbReference>
<protein>
    <recommendedName>
        <fullName evidence="3">F-box domain-containing protein</fullName>
    </recommendedName>
</protein>
<name>A0ABD1EQJ0_HYPHA</name>
<keyword evidence="2" id="KW-1185">Reference proteome</keyword>
<evidence type="ECO:0000313" key="1">
    <source>
        <dbReference type="EMBL" id="KAL1501039.1"/>
    </source>
</evidence>
<proteinExistence type="predicted"/>
<dbReference type="Proteomes" id="UP001566132">
    <property type="component" value="Unassembled WGS sequence"/>
</dbReference>
<sequence length="410" mass="47444">MNTHSGSFCIKSVKQGPVKVEIGPSIQDFSLGESIVKVFPLLELIFNYLTIDELKVCLQVCQEWKDIATEQISKRVGPSWFTCYKIISKKRKANVIEHSPNLNYNNVELGFIVYDKFRLNKFICLHNNVTELSRKNMPEYLEEELVPKNVEYCLLSVHRIASCFKTSRWFKDVQCNGSTFDGILFPKIPSMRTVMFHCNPSTKKAVENMVNTYIRPFEHTKCLLLFTKTRLYNGLSNLLQYIVPHERHQEVALAGGVIRGTKTFQKFNQSQRLFSAKDTICIAFLKDSTNPMDNFNAYSCVITNTDTIHKKDFDKQLMEFKNGIRFRKHCIGLRVACSQSFLETELQSFEEILPDVPILGLEAQGEIGWNCYYDPVVEENERNQKKRLKKSNYPTAQWSFSTVVVLITWD</sequence>
<dbReference type="SUPFAM" id="SSF81383">
    <property type="entry name" value="F-box domain"/>
    <property type="match status" value="1"/>
</dbReference>
<reference evidence="1 2" key="1">
    <citation type="submission" date="2024-05" db="EMBL/GenBank/DDBJ databases">
        <title>Genetic variation in Jamaican populations of the coffee berry borer (Hypothenemus hampei).</title>
        <authorList>
            <person name="Errbii M."/>
            <person name="Myrie A."/>
        </authorList>
    </citation>
    <scope>NUCLEOTIDE SEQUENCE [LARGE SCALE GENOMIC DNA]</scope>
    <source>
        <strain evidence="1">JA-Hopewell-2020-01-JO</strain>
        <tissue evidence="1">Whole body</tissue>
    </source>
</reference>